<organism evidence="2 3">
    <name type="scientific">Geodia barretti</name>
    <name type="common">Barrett's horny sponge</name>
    <dbReference type="NCBI Taxonomy" id="519541"/>
    <lineage>
        <taxon>Eukaryota</taxon>
        <taxon>Metazoa</taxon>
        <taxon>Porifera</taxon>
        <taxon>Demospongiae</taxon>
        <taxon>Heteroscleromorpha</taxon>
        <taxon>Tetractinellida</taxon>
        <taxon>Astrophorina</taxon>
        <taxon>Geodiidae</taxon>
        <taxon>Geodia</taxon>
    </lineage>
</organism>
<evidence type="ECO:0000313" key="3">
    <source>
        <dbReference type="Proteomes" id="UP001174909"/>
    </source>
</evidence>
<proteinExistence type="predicted"/>
<sequence length="69" mass="7571">MAGEGGSDLAALKQENSQLRSAIAELQSRLNQCESDKLQLQTSYEQALQALADSEARRETSDKEMKLVS</sequence>
<name>A0AA35QW27_GEOBA</name>
<dbReference type="EMBL" id="CASHTH010000166">
    <property type="protein sequence ID" value="CAI7992847.1"/>
    <property type="molecule type" value="Genomic_DNA"/>
</dbReference>
<evidence type="ECO:0000256" key="1">
    <source>
        <dbReference type="SAM" id="Coils"/>
    </source>
</evidence>
<keyword evidence="3" id="KW-1185">Reference proteome</keyword>
<reference evidence="2" key="1">
    <citation type="submission" date="2023-03" db="EMBL/GenBank/DDBJ databases">
        <authorList>
            <person name="Steffen K."/>
            <person name="Cardenas P."/>
        </authorList>
    </citation>
    <scope>NUCLEOTIDE SEQUENCE</scope>
</reference>
<feature type="coiled-coil region" evidence="1">
    <location>
        <begin position="9"/>
        <end position="64"/>
    </location>
</feature>
<comment type="caution">
    <text evidence="2">The sequence shown here is derived from an EMBL/GenBank/DDBJ whole genome shotgun (WGS) entry which is preliminary data.</text>
</comment>
<gene>
    <name evidence="2" type="ORF">GBAR_LOCUS1139</name>
</gene>
<dbReference type="AlphaFoldDB" id="A0AA35QW27"/>
<protein>
    <submittedName>
        <fullName evidence="2">Uncharacterized protein</fullName>
    </submittedName>
</protein>
<keyword evidence="1" id="KW-0175">Coiled coil</keyword>
<accession>A0AA35QW27</accession>
<evidence type="ECO:0000313" key="2">
    <source>
        <dbReference type="EMBL" id="CAI7992847.1"/>
    </source>
</evidence>
<dbReference type="Proteomes" id="UP001174909">
    <property type="component" value="Unassembled WGS sequence"/>
</dbReference>